<dbReference type="Gene3D" id="2.40.50.140">
    <property type="entry name" value="Nucleic acid-binding proteins"/>
    <property type="match status" value="2"/>
</dbReference>
<organism evidence="2 3">
    <name type="scientific">Tegillarca granosa</name>
    <name type="common">Malaysian cockle</name>
    <name type="synonym">Anadara granosa</name>
    <dbReference type="NCBI Taxonomy" id="220873"/>
    <lineage>
        <taxon>Eukaryota</taxon>
        <taxon>Metazoa</taxon>
        <taxon>Spiralia</taxon>
        <taxon>Lophotrochozoa</taxon>
        <taxon>Mollusca</taxon>
        <taxon>Bivalvia</taxon>
        <taxon>Autobranchia</taxon>
        <taxon>Pteriomorphia</taxon>
        <taxon>Arcoida</taxon>
        <taxon>Arcoidea</taxon>
        <taxon>Arcidae</taxon>
        <taxon>Tegillarca</taxon>
    </lineage>
</organism>
<dbReference type="SUPFAM" id="SSF50249">
    <property type="entry name" value="Nucleic acid-binding proteins"/>
    <property type="match status" value="1"/>
</dbReference>
<keyword evidence="3" id="KW-1185">Reference proteome</keyword>
<accession>A0ABQ9F1Y7</accession>
<evidence type="ECO:0000259" key="1">
    <source>
        <dbReference type="Pfam" id="PF21669"/>
    </source>
</evidence>
<dbReference type="InterPro" id="IPR049507">
    <property type="entry name" value="SHLD2_OB1"/>
</dbReference>
<proteinExistence type="predicted"/>
<dbReference type="Proteomes" id="UP001217089">
    <property type="component" value="Unassembled WGS sequence"/>
</dbReference>
<name>A0ABQ9F1Y7_TEGGR</name>
<dbReference type="InterPro" id="IPR012340">
    <property type="entry name" value="NA-bd_OB-fold"/>
</dbReference>
<gene>
    <name evidence="2" type="ORF">KUTeg_012045</name>
</gene>
<comment type="caution">
    <text evidence="2">The sequence shown here is derived from an EMBL/GenBank/DDBJ whole genome shotgun (WGS) entry which is preliminary data.</text>
</comment>
<dbReference type="Pfam" id="PF21669">
    <property type="entry name" value="SHLD2_OB1"/>
    <property type="match status" value="1"/>
</dbReference>
<sequence>MQSASLEEICRERGEAPYNKKSLKVQVITTDSIRSYKNDQGQEKKSMNVAIGDSSMALKCIVYDETKFSKFKQGATLILKNIIKKTDAIAVTSASKIFPTVKIEVPDHVEEATQEVKVHNDSVKVKTIYVKDETVPRCKVFLWRELSEADVRPGDHISITDVVLNVFRGESSLSTTSLTKLQTCEAPELIRNVTVIGCSVEDLEVMFLVLSDVSDITVPFDIVKETFETDVNQACRNVMENATRTLMSILMPFNGDQLSLNFQHSVNLLHSQKSPMIDKITFKAFCSIDSSTSTFTAAFVQGSKLQ</sequence>
<protein>
    <recommendedName>
        <fullName evidence="1">Shieldin complex subunit 2 first OB fold domain-containing protein</fullName>
    </recommendedName>
</protein>
<evidence type="ECO:0000313" key="3">
    <source>
        <dbReference type="Proteomes" id="UP001217089"/>
    </source>
</evidence>
<feature type="domain" description="Shieldin complex subunit 2 first OB fold" evidence="1">
    <location>
        <begin position="105"/>
        <end position="184"/>
    </location>
</feature>
<evidence type="ECO:0000313" key="2">
    <source>
        <dbReference type="EMBL" id="KAJ8310180.1"/>
    </source>
</evidence>
<dbReference type="EMBL" id="JARBDR010000640">
    <property type="protein sequence ID" value="KAJ8310180.1"/>
    <property type="molecule type" value="Genomic_DNA"/>
</dbReference>
<reference evidence="2 3" key="1">
    <citation type="submission" date="2022-12" db="EMBL/GenBank/DDBJ databases">
        <title>Chromosome-level genome of Tegillarca granosa.</title>
        <authorList>
            <person name="Kim J."/>
        </authorList>
    </citation>
    <scope>NUCLEOTIDE SEQUENCE [LARGE SCALE GENOMIC DNA]</scope>
    <source>
        <strain evidence="2">Teg-2019</strain>
        <tissue evidence="2">Adductor muscle</tissue>
    </source>
</reference>